<evidence type="ECO:0000313" key="1">
    <source>
        <dbReference type="EMBL" id="MBW84125.1"/>
    </source>
</evidence>
<dbReference type="AlphaFoldDB" id="A0A2P2ISC4"/>
<reference evidence="1" key="1">
    <citation type="submission" date="2018-02" db="EMBL/GenBank/DDBJ databases">
        <title>Rhizophora mucronata_Transcriptome.</title>
        <authorList>
            <person name="Meera S.P."/>
            <person name="Sreeshan A."/>
            <person name="Augustine A."/>
        </authorList>
    </citation>
    <scope>NUCLEOTIDE SEQUENCE</scope>
    <source>
        <tissue evidence="1">Leaf</tissue>
    </source>
</reference>
<organism evidence="1">
    <name type="scientific">Rhizophora mucronata</name>
    <name type="common">Asiatic mangrove</name>
    <dbReference type="NCBI Taxonomy" id="61149"/>
    <lineage>
        <taxon>Eukaryota</taxon>
        <taxon>Viridiplantae</taxon>
        <taxon>Streptophyta</taxon>
        <taxon>Embryophyta</taxon>
        <taxon>Tracheophyta</taxon>
        <taxon>Spermatophyta</taxon>
        <taxon>Magnoliopsida</taxon>
        <taxon>eudicotyledons</taxon>
        <taxon>Gunneridae</taxon>
        <taxon>Pentapetalae</taxon>
        <taxon>rosids</taxon>
        <taxon>fabids</taxon>
        <taxon>Malpighiales</taxon>
        <taxon>Rhizophoraceae</taxon>
        <taxon>Rhizophora</taxon>
    </lineage>
</organism>
<proteinExistence type="predicted"/>
<protein>
    <submittedName>
        <fullName evidence="1">Uncharacterized protein</fullName>
    </submittedName>
</protein>
<dbReference type="EMBL" id="GGEC01003642">
    <property type="protein sequence ID" value="MBW84125.1"/>
    <property type="molecule type" value="Transcribed_RNA"/>
</dbReference>
<accession>A0A2P2ISC4</accession>
<sequence>MASPITTPHKHISSWIVWLRRRRRSRPPASSRTGSCLALRQLLEISS</sequence>
<name>A0A2P2ISC4_RHIMU</name>